<dbReference type="SUPFAM" id="SSF48371">
    <property type="entry name" value="ARM repeat"/>
    <property type="match status" value="1"/>
</dbReference>
<dbReference type="FunFam" id="1.25.10.10:FF:000521">
    <property type="entry name" value="ARM repeat superfamily protein"/>
    <property type="match status" value="1"/>
</dbReference>
<evidence type="ECO:0000313" key="4">
    <source>
        <dbReference type="EMBL" id="KAJ0973699.1"/>
    </source>
</evidence>
<gene>
    <name evidence="4" type="ORF">J5N97_015664</name>
</gene>
<sequence length="306" mass="32406">MPVGGYPDESLHSLISDLESPSATIDSQRLAAMELRLLAKHSPENRLRIVRAGAVRPLISLISSSDSLLQEHGVTAIFNLSLRDENKGLIADAGAIKPLVQALRSSSPAARGNAACALLRLSHSDALKATIARSGAIPPLISLLESGGLRAKKDAITALYELCKISENKIRAVEAGIMRPLLEMMAETEGEMVDKAGCVLGRVAAEKEGRAAVVADGGIPVLVEVVEVGTPLQKEIAAVALLHICEDSPAHRTLVVREGAVPPLVALTQSGTKRAMKKAEMLVELLRQPKVVSLVTGSRRETVVEI</sequence>
<comment type="caution">
    <text evidence="4">The sequence shown here is derived from an EMBL/GenBank/DDBJ whole genome shotgun (WGS) entry which is preliminary data.</text>
</comment>
<protein>
    <recommendedName>
        <fullName evidence="3">U-box domain-containing protein</fullName>
    </recommendedName>
</protein>
<feature type="repeat" description="ARM" evidence="2">
    <location>
        <begin position="53"/>
        <end position="95"/>
    </location>
</feature>
<dbReference type="Pfam" id="PF25598">
    <property type="entry name" value="ARM_PUB"/>
    <property type="match status" value="1"/>
</dbReference>
<dbReference type="PROSITE" id="PS50176">
    <property type="entry name" value="ARM_REPEAT"/>
    <property type="match status" value="1"/>
</dbReference>
<dbReference type="SMART" id="SM00185">
    <property type="entry name" value="ARM"/>
    <property type="match status" value="6"/>
</dbReference>
<dbReference type="AlphaFoldDB" id="A0A9D5HEL2"/>
<keyword evidence="5" id="KW-1185">Reference proteome</keyword>
<dbReference type="PANTHER" id="PTHR23315:SF64">
    <property type="entry name" value="ARM REPEAT SUPERFAMILY PROTEIN"/>
    <property type="match status" value="1"/>
</dbReference>
<evidence type="ECO:0000313" key="5">
    <source>
        <dbReference type="Proteomes" id="UP001085076"/>
    </source>
</evidence>
<evidence type="ECO:0000256" key="2">
    <source>
        <dbReference type="PROSITE-ProRule" id="PRU00259"/>
    </source>
</evidence>
<organism evidence="4 5">
    <name type="scientific">Dioscorea zingiberensis</name>
    <dbReference type="NCBI Taxonomy" id="325984"/>
    <lineage>
        <taxon>Eukaryota</taxon>
        <taxon>Viridiplantae</taxon>
        <taxon>Streptophyta</taxon>
        <taxon>Embryophyta</taxon>
        <taxon>Tracheophyta</taxon>
        <taxon>Spermatophyta</taxon>
        <taxon>Magnoliopsida</taxon>
        <taxon>Liliopsida</taxon>
        <taxon>Dioscoreales</taxon>
        <taxon>Dioscoreaceae</taxon>
        <taxon>Dioscorea</taxon>
    </lineage>
</organism>
<evidence type="ECO:0000256" key="1">
    <source>
        <dbReference type="ARBA" id="ARBA00022786"/>
    </source>
</evidence>
<dbReference type="InterPro" id="IPR011989">
    <property type="entry name" value="ARM-like"/>
</dbReference>
<dbReference type="InterPro" id="IPR000225">
    <property type="entry name" value="Armadillo"/>
</dbReference>
<dbReference type="InterPro" id="IPR058678">
    <property type="entry name" value="ARM_PUB"/>
</dbReference>
<proteinExistence type="predicted"/>
<feature type="domain" description="U-box" evidence="3">
    <location>
        <begin position="13"/>
        <end position="286"/>
    </location>
</feature>
<reference evidence="4" key="1">
    <citation type="submission" date="2021-03" db="EMBL/GenBank/DDBJ databases">
        <authorList>
            <person name="Li Z."/>
            <person name="Yang C."/>
        </authorList>
    </citation>
    <scope>NUCLEOTIDE SEQUENCE</scope>
    <source>
        <strain evidence="4">Dzin_1.0</strain>
        <tissue evidence="4">Leaf</tissue>
    </source>
</reference>
<dbReference type="EMBL" id="JAGGNH010000004">
    <property type="protein sequence ID" value="KAJ0973699.1"/>
    <property type="molecule type" value="Genomic_DNA"/>
</dbReference>
<name>A0A9D5HEL2_9LILI</name>
<evidence type="ECO:0000259" key="3">
    <source>
        <dbReference type="Pfam" id="PF25598"/>
    </source>
</evidence>
<reference evidence="4" key="2">
    <citation type="journal article" date="2022" name="Hortic Res">
        <title>The genome of Dioscorea zingiberensis sheds light on the biosynthesis, origin and evolution of the medicinally important diosgenin saponins.</title>
        <authorList>
            <person name="Li Y."/>
            <person name="Tan C."/>
            <person name="Li Z."/>
            <person name="Guo J."/>
            <person name="Li S."/>
            <person name="Chen X."/>
            <person name="Wang C."/>
            <person name="Dai X."/>
            <person name="Yang H."/>
            <person name="Song W."/>
            <person name="Hou L."/>
            <person name="Xu J."/>
            <person name="Tong Z."/>
            <person name="Xu A."/>
            <person name="Yuan X."/>
            <person name="Wang W."/>
            <person name="Yang Q."/>
            <person name="Chen L."/>
            <person name="Sun Z."/>
            <person name="Wang K."/>
            <person name="Pan B."/>
            <person name="Chen J."/>
            <person name="Bao Y."/>
            <person name="Liu F."/>
            <person name="Qi X."/>
            <person name="Gang D.R."/>
            <person name="Wen J."/>
            <person name="Li J."/>
        </authorList>
    </citation>
    <scope>NUCLEOTIDE SEQUENCE</scope>
    <source>
        <strain evidence="4">Dzin_1.0</strain>
    </source>
</reference>
<dbReference type="Gene3D" id="1.25.10.10">
    <property type="entry name" value="Leucine-rich Repeat Variant"/>
    <property type="match status" value="2"/>
</dbReference>
<dbReference type="PANTHER" id="PTHR23315">
    <property type="entry name" value="U BOX DOMAIN-CONTAINING"/>
    <property type="match status" value="1"/>
</dbReference>
<dbReference type="InterPro" id="IPR016024">
    <property type="entry name" value="ARM-type_fold"/>
</dbReference>
<dbReference type="Proteomes" id="UP001085076">
    <property type="component" value="Miscellaneous, Linkage group lg04"/>
</dbReference>
<dbReference type="OrthoDB" id="7537227at2759"/>
<keyword evidence="1" id="KW-0833">Ubl conjugation pathway</keyword>
<accession>A0A9D5HEL2</accession>